<dbReference type="GeneID" id="68851332"/>
<protein>
    <submittedName>
        <fullName evidence="1">Sugar-specific transcriptional regulator TrmB</fullName>
    </submittedName>
</protein>
<dbReference type="EMBL" id="CP064788">
    <property type="protein sequence ID" value="QSG08079.1"/>
    <property type="molecule type" value="Genomic_DNA"/>
</dbReference>
<proteinExistence type="predicted"/>
<evidence type="ECO:0000313" key="1">
    <source>
        <dbReference type="EMBL" id="QSG08079.1"/>
    </source>
</evidence>
<dbReference type="Proteomes" id="UP000662973">
    <property type="component" value="Chromosome"/>
</dbReference>
<sequence>MLSRLCGTNLYRPLLHPADRQPEVSTARILLVDGDTLLMSVVSAAVEDDDQETAFWSAGTAFATVLVTLSEELIELGR</sequence>
<name>A0A897NAS1_9EURY</name>
<dbReference type="RefSeq" id="WP_229111241.1">
    <property type="nucleotide sequence ID" value="NZ_CP064788.1"/>
</dbReference>
<accession>A0A897NAS1</accession>
<evidence type="ECO:0000313" key="2">
    <source>
        <dbReference type="Proteomes" id="UP000662973"/>
    </source>
</evidence>
<dbReference type="AlphaFoldDB" id="A0A897NAS1"/>
<keyword evidence="2" id="KW-1185">Reference proteome</keyword>
<gene>
    <name evidence="1" type="ORF">HSR122_0673</name>
</gene>
<dbReference type="KEGG" id="hds:HSR122_0673"/>
<reference evidence="1 2" key="1">
    <citation type="submission" date="2020-11" db="EMBL/GenBank/DDBJ databases">
        <title>Carbohydrate-dependent, anaerobic sulfur respiration: A novel catabolism in halophilic archaea.</title>
        <authorList>
            <person name="Sorokin D.Y."/>
            <person name="Messina E."/>
            <person name="Smedile F."/>
            <person name="La Cono V."/>
            <person name="Hallsworth J.E."/>
            <person name="Yakimov M.M."/>
        </authorList>
    </citation>
    <scope>NUCLEOTIDE SEQUENCE [LARGE SCALE GENOMIC DNA]</scope>
    <source>
        <strain evidence="1 2">HSR12-2</strain>
    </source>
</reference>
<organism evidence="1 2">
    <name type="scientific">Halapricum desulfuricans</name>
    <dbReference type="NCBI Taxonomy" id="2841257"/>
    <lineage>
        <taxon>Archaea</taxon>
        <taxon>Methanobacteriati</taxon>
        <taxon>Methanobacteriota</taxon>
        <taxon>Stenosarchaea group</taxon>
        <taxon>Halobacteria</taxon>
        <taxon>Halobacteriales</taxon>
        <taxon>Haloarculaceae</taxon>
        <taxon>Halapricum</taxon>
    </lineage>
</organism>